<dbReference type="Gene3D" id="3.40.50.1820">
    <property type="entry name" value="alpha/beta hydrolase"/>
    <property type="match status" value="1"/>
</dbReference>
<organism evidence="2 3">
    <name type="scientific">Subtercola lobariae</name>
    <dbReference type="NCBI Taxonomy" id="1588641"/>
    <lineage>
        <taxon>Bacteria</taxon>
        <taxon>Bacillati</taxon>
        <taxon>Actinomycetota</taxon>
        <taxon>Actinomycetes</taxon>
        <taxon>Micrococcales</taxon>
        <taxon>Microbacteriaceae</taxon>
        <taxon>Subtercola</taxon>
    </lineage>
</organism>
<dbReference type="InterPro" id="IPR052897">
    <property type="entry name" value="Sec-Metab_Biosynth_Hydrolase"/>
</dbReference>
<evidence type="ECO:0000313" key="3">
    <source>
        <dbReference type="Proteomes" id="UP000598775"/>
    </source>
</evidence>
<proteinExistence type="predicted"/>
<dbReference type="InterPro" id="IPR029058">
    <property type="entry name" value="AB_hydrolase_fold"/>
</dbReference>
<reference evidence="2 3" key="1">
    <citation type="journal article" date="2014" name="Int. J. Syst. Evol. Microbiol.">
        <title>Complete genome sequence of Corynebacterium casei LMG S-19264T (=DSM 44701T), isolated from a smear-ripened cheese.</title>
        <authorList>
            <consortium name="US DOE Joint Genome Institute (JGI-PGF)"/>
            <person name="Walter F."/>
            <person name="Albersmeier A."/>
            <person name="Kalinowski J."/>
            <person name="Ruckert C."/>
        </authorList>
    </citation>
    <scope>NUCLEOTIDE SEQUENCE [LARGE SCALE GENOMIC DNA]</scope>
    <source>
        <strain evidence="2 3">CGMCC 1.12976</strain>
    </source>
</reference>
<feature type="domain" description="AB hydrolase-1" evidence="1">
    <location>
        <begin position="4"/>
        <end position="228"/>
    </location>
</feature>
<gene>
    <name evidence="2" type="ORF">GCM10011399_29510</name>
</gene>
<keyword evidence="3" id="KW-1185">Reference proteome</keyword>
<dbReference type="RefSeq" id="WP_188679487.1">
    <property type="nucleotide sequence ID" value="NZ_BMGP01000005.1"/>
</dbReference>
<accession>A0A917BDG0</accession>
<dbReference type="PANTHER" id="PTHR37017">
    <property type="entry name" value="AB HYDROLASE-1 DOMAIN-CONTAINING PROTEIN-RELATED"/>
    <property type="match status" value="1"/>
</dbReference>
<evidence type="ECO:0000259" key="1">
    <source>
        <dbReference type="Pfam" id="PF12697"/>
    </source>
</evidence>
<comment type="caution">
    <text evidence="2">The sequence shown here is derived from an EMBL/GenBank/DDBJ whole genome shotgun (WGS) entry which is preliminary data.</text>
</comment>
<sequence>MVEIVFVHGALVRDGAWWWRPVAELIQTATGVTSRAVLLPSCGEGAAGYDGSGLLEDAAALRGVLDEVDTALIVGHSYGGTVIAQGAEHPAAAHLMYITSYLPDVGQSQAVITGDEPDSVSIALGDDGTLGIAGYDAASFGERFWHDVTAAETKAGAWERVTRQSVEAFGTPTTNAAWQGRQSTYLVCADDRSTSLELQRFHAERATHAVELPTSHHPFLSRPDLVAQQVERILAEL</sequence>
<dbReference type="GO" id="GO:0016787">
    <property type="term" value="F:hydrolase activity"/>
    <property type="evidence" value="ECO:0007669"/>
    <property type="project" value="UniProtKB-KW"/>
</dbReference>
<keyword evidence="2" id="KW-0378">Hydrolase</keyword>
<evidence type="ECO:0000313" key="2">
    <source>
        <dbReference type="EMBL" id="GGF34499.1"/>
    </source>
</evidence>
<protein>
    <submittedName>
        <fullName evidence="2">Alpha/beta hydrolase</fullName>
    </submittedName>
</protein>
<dbReference type="AlphaFoldDB" id="A0A917BDG0"/>
<dbReference type="PANTHER" id="PTHR37017:SF11">
    <property type="entry name" value="ESTERASE_LIPASE_THIOESTERASE DOMAIN-CONTAINING PROTEIN"/>
    <property type="match status" value="1"/>
</dbReference>
<dbReference type="SUPFAM" id="SSF53474">
    <property type="entry name" value="alpha/beta-Hydrolases"/>
    <property type="match status" value="1"/>
</dbReference>
<dbReference type="Pfam" id="PF12697">
    <property type="entry name" value="Abhydrolase_6"/>
    <property type="match status" value="1"/>
</dbReference>
<dbReference type="InterPro" id="IPR000073">
    <property type="entry name" value="AB_hydrolase_1"/>
</dbReference>
<name>A0A917BDG0_9MICO</name>
<dbReference type="EMBL" id="BMGP01000005">
    <property type="protein sequence ID" value="GGF34499.1"/>
    <property type="molecule type" value="Genomic_DNA"/>
</dbReference>
<dbReference type="Proteomes" id="UP000598775">
    <property type="component" value="Unassembled WGS sequence"/>
</dbReference>